<gene>
    <name evidence="2" type="ORF">CRN84_14000</name>
    <name evidence="3" type="ORF">NCTC12282_03968</name>
</gene>
<sequence length="97" mass="10920">MKKVMLGGVLVLASFSATADKDKTVTGRIDSYCNAASSKESDKQQCILTLKKLTQMAYEIGYTDSLCAKKENKQKEGCIRLKNDKDRMEDIKHFNSY</sequence>
<evidence type="ECO:0000313" key="2">
    <source>
        <dbReference type="EMBL" id="PHI30368.1"/>
    </source>
</evidence>
<evidence type="ECO:0000256" key="1">
    <source>
        <dbReference type="SAM" id="SignalP"/>
    </source>
</evidence>
<evidence type="ECO:0000313" key="3">
    <source>
        <dbReference type="EMBL" id="VFS49490.1"/>
    </source>
</evidence>
<dbReference type="EMBL" id="CAADJA010000002">
    <property type="protein sequence ID" value="VFS49490.1"/>
    <property type="molecule type" value="Genomic_DNA"/>
</dbReference>
<reference evidence="3 5" key="3">
    <citation type="submission" date="2019-03" db="EMBL/GenBank/DDBJ databases">
        <authorList>
            <consortium name="Pathogen Informatics"/>
        </authorList>
    </citation>
    <scope>NUCLEOTIDE SEQUENCE [LARGE SCALE GENOMIC DNA]</scope>
    <source>
        <strain evidence="3 5">NCTC12282</strain>
    </source>
</reference>
<keyword evidence="4" id="KW-1185">Reference proteome</keyword>
<feature type="chain" id="PRO_5036315801" evidence="1">
    <location>
        <begin position="20"/>
        <end position="97"/>
    </location>
</feature>
<dbReference type="Proteomes" id="UP000373449">
    <property type="component" value="Unassembled WGS sequence"/>
</dbReference>
<dbReference type="STRING" id="1111728.GCA_000427805_04187"/>
<reference evidence="4" key="1">
    <citation type="submission" date="2017-09" db="EMBL/GenBank/DDBJ databases">
        <title>FDA dAtabase for Regulatory Grade micrObial Sequences (FDA-ARGOS): Supporting development and validation of Infectious Disease Dx tests.</title>
        <authorList>
            <person name="Minogue T."/>
            <person name="Wolcott M."/>
            <person name="Wasieloski L."/>
            <person name="Aguilar W."/>
            <person name="Moore D."/>
            <person name="Tallon L."/>
            <person name="Sadzewicz L."/>
            <person name="Ott S."/>
            <person name="Zhao X."/>
            <person name="Nagaraj S."/>
            <person name="Vavikolanu K."/>
            <person name="Aluvathingal J."/>
            <person name="Nadendla S."/>
            <person name="Sichtig H."/>
        </authorList>
    </citation>
    <scope>NUCLEOTIDE SEQUENCE [LARGE SCALE GENOMIC DNA]</scope>
    <source>
        <strain evidence="4">FDAARGOS_387</strain>
    </source>
</reference>
<feature type="signal peptide" evidence="1">
    <location>
        <begin position="1"/>
        <end position="19"/>
    </location>
</feature>
<reference evidence="2" key="2">
    <citation type="submission" date="2017-09" db="EMBL/GenBank/DDBJ databases">
        <title>FDA dAtabase for Regulatory Grade micrObial Sequences (FDA-ARGOS): Supporting development and validation of Infectious Disease Dx tests.</title>
        <authorList>
            <person name="Minogue T."/>
            <person name="Wolcott M."/>
            <person name="Wasieloski L."/>
            <person name="Aguilar W."/>
            <person name="Moore D."/>
            <person name="Tallon L.J."/>
            <person name="Sadzewicz L."/>
            <person name="Ott S."/>
            <person name="Zhao X."/>
            <person name="Nagaraj S."/>
            <person name="Vavikolanu K."/>
            <person name="Aluvathingal J."/>
            <person name="Nadendla S."/>
            <person name="Sichtig H."/>
        </authorList>
    </citation>
    <scope>NUCLEOTIDE SEQUENCE</scope>
    <source>
        <strain evidence="2">FDAARGOS_387</strain>
    </source>
</reference>
<accession>A0A2C6DJ81</accession>
<keyword evidence="1" id="KW-0732">Signal</keyword>
<dbReference type="Proteomes" id="UP000224974">
    <property type="component" value="Unassembled WGS sequence"/>
</dbReference>
<proteinExistence type="predicted"/>
<dbReference type="AlphaFoldDB" id="A0A2C6DJ81"/>
<dbReference type="EMBL" id="PDDX01000001">
    <property type="protein sequence ID" value="PHI30368.1"/>
    <property type="molecule type" value="Genomic_DNA"/>
</dbReference>
<organism evidence="2 4">
    <name type="scientific">Budvicia aquatica</name>
    <dbReference type="NCBI Taxonomy" id="82979"/>
    <lineage>
        <taxon>Bacteria</taxon>
        <taxon>Pseudomonadati</taxon>
        <taxon>Pseudomonadota</taxon>
        <taxon>Gammaproteobacteria</taxon>
        <taxon>Enterobacterales</taxon>
        <taxon>Budviciaceae</taxon>
        <taxon>Budvicia</taxon>
    </lineage>
</organism>
<evidence type="ECO:0000313" key="5">
    <source>
        <dbReference type="Proteomes" id="UP000373449"/>
    </source>
</evidence>
<name>A0A2C6DJ81_9GAMM</name>
<protein>
    <submittedName>
        <fullName evidence="2">Uncharacterized protein</fullName>
    </submittedName>
</protein>
<dbReference type="RefSeq" id="WP_029093615.1">
    <property type="nucleotide sequence ID" value="NZ_BRLG01000003.1"/>
</dbReference>
<evidence type="ECO:0000313" key="4">
    <source>
        <dbReference type="Proteomes" id="UP000224974"/>
    </source>
</evidence>